<proteinExistence type="inferred from homology"/>
<evidence type="ECO:0000256" key="3">
    <source>
        <dbReference type="ARBA" id="ARBA00022691"/>
    </source>
</evidence>
<dbReference type="FunFam" id="3.40.50.150:FF:000009">
    <property type="entry name" value="23S rRNA (Uracil(1939)-C(5))-methyltransferase RlmD"/>
    <property type="match status" value="1"/>
</dbReference>
<dbReference type="PROSITE" id="PS50926">
    <property type="entry name" value="TRAM"/>
    <property type="match status" value="1"/>
</dbReference>
<comment type="caution">
    <text evidence="7">The sequence shown here is derived from an EMBL/GenBank/DDBJ whole genome shotgun (WGS) entry which is preliminary data.</text>
</comment>
<evidence type="ECO:0000313" key="7">
    <source>
        <dbReference type="EMBL" id="KRN30209.1"/>
    </source>
</evidence>
<dbReference type="Proteomes" id="UP000051727">
    <property type="component" value="Unassembled WGS sequence"/>
</dbReference>
<dbReference type="SUPFAM" id="SSF50249">
    <property type="entry name" value="Nucleic acid-binding proteins"/>
    <property type="match status" value="1"/>
</dbReference>
<evidence type="ECO:0000259" key="6">
    <source>
        <dbReference type="PROSITE" id="PS50926"/>
    </source>
</evidence>
<sequence length="458" mass="51429">MSKPPVTKNQKLTLTISDLTYQGMGVGKVDHYPLFIEDALPDEVVDITVIKVSKNYGFAKVINRHNDSPLRTEGIDKTYTQTGIAPLQHLKYDAQLSFKRNQVMELLKKSHLEEVEVAPVLGMDEPIHYRNKAQVPVRMVKNRLETGFFKKNSHNFVPMEDYLIQDERIDEVIKAVRDILRKFMISAYDEKTHKGVVRHIIVRRGHYSHEVMVVLVTRAKKIPESDVVVDEILKACPDVRTVVQNINQEKTNVILGKTEKILAGDGRITDSLNGINFEISAHSFYQVNSIQTEKIYQKVVEASELTGKETVIDAYCGIGTISLNLAQKAAKVYGVEIVPEAIDDAKKNATVNNIDNATFEVGTASDWMAKWSEDGIKPDVVVFDPPRKGLESEVINSTAKLSPAKIVYVSCNPATLVRDIQLFTEKGYQVAKPIQPVDQFPMTTHIESITVLTRAENN</sequence>
<dbReference type="PROSITE" id="PS51687">
    <property type="entry name" value="SAM_MT_RNA_M5U"/>
    <property type="match status" value="1"/>
</dbReference>
<keyword evidence="2 4" id="KW-0808">Transferase</keyword>
<dbReference type="Pfam" id="PF01938">
    <property type="entry name" value="TRAM"/>
    <property type="match status" value="1"/>
</dbReference>
<dbReference type="FunFam" id="2.40.50.1070:FF:000003">
    <property type="entry name" value="23S rRNA (Uracil-5-)-methyltransferase RumA"/>
    <property type="match status" value="1"/>
</dbReference>
<evidence type="ECO:0000256" key="5">
    <source>
        <dbReference type="PROSITE-ProRule" id="PRU10015"/>
    </source>
</evidence>
<evidence type="ECO:0000256" key="1">
    <source>
        <dbReference type="ARBA" id="ARBA00022603"/>
    </source>
</evidence>
<gene>
    <name evidence="7" type="ORF">IV36_GL002248</name>
</gene>
<dbReference type="InterPro" id="IPR010280">
    <property type="entry name" value="U5_MeTrfase_fam"/>
</dbReference>
<dbReference type="Gene3D" id="2.40.50.1070">
    <property type="match status" value="1"/>
</dbReference>
<evidence type="ECO:0000256" key="2">
    <source>
        <dbReference type="ARBA" id="ARBA00022679"/>
    </source>
</evidence>
<dbReference type="PROSITE" id="PS01230">
    <property type="entry name" value="TRMA_1"/>
    <property type="match status" value="1"/>
</dbReference>
<protein>
    <submittedName>
        <fullName evidence="7">tRNA (Uracil-5-)-methyltransferase</fullName>
    </submittedName>
</protein>
<evidence type="ECO:0000313" key="8">
    <source>
        <dbReference type="Proteomes" id="UP000051727"/>
    </source>
</evidence>
<feature type="binding site" evidence="4">
    <location>
        <position position="384"/>
    </location>
    <ligand>
        <name>S-adenosyl-L-methionine</name>
        <dbReference type="ChEBI" id="CHEBI:59789"/>
    </ligand>
</feature>
<dbReference type="PANTHER" id="PTHR11061:SF30">
    <property type="entry name" value="TRNA (URACIL(54)-C(5))-METHYLTRANSFERASE"/>
    <property type="match status" value="1"/>
</dbReference>
<dbReference type="Gene3D" id="2.40.50.140">
    <property type="entry name" value="Nucleic acid-binding proteins"/>
    <property type="match status" value="1"/>
</dbReference>
<dbReference type="Gene3D" id="3.40.50.150">
    <property type="entry name" value="Vaccinia Virus protein VP39"/>
    <property type="match status" value="1"/>
</dbReference>
<dbReference type="STRING" id="1618.IV36_GL002248"/>
<dbReference type="GO" id="GO:0070041">
    <property type="term" value="F:rRNA (uridine-C5-)-methyltransferase activity"/>
    <property type="evidence" value="ECO:0007669"/>
    <property type="project" value="TreeGrafter"/>
</dbReference>
<evidence type="ECO:0000256" key="4">
    <source>
        <dbReference type="PROSITE-ProRule" id="PRU01024"/>
    </source>
</evidence>
<reference evidence="7 8" key="1">
    <citation type="journal article" date="2015" name="Genome Announc.">
        <title>Expanding the biotechnology potential of lactobacilli through comparative genomics of 213 strains and associated genera.</title>
        <authorList>
            <person name="Sun Z."/>
            <person name="Harris H.M."/>
            <person name="McCann A."/>
            <person name="Guo C."/>
            <person name="Argimon S."/>
            <person name="Zhang W."/>
            <person name="Yang X."/>
            <person name="Jeffery I.B."/>
            <person name="Cooney J.C."/>
            <person name="Kagawa T.F."/>
            <person name="Liu W."/>
            <person name="Song Y."/>
            <person name="Salvetti E."/>
            <person name="Wrobel A."/>
            <person name="Rasinkangas P."/>
            <person name="Parkhill J."/>
            <person name="Rea M.C."/>
            <person name="O'Sullivan O."/>
            <person name="Ritari J."/>
            <person name="Douillard F.P."/>
            <person name="Paul Ross R."/>
            <person name="Yang R."/>
            <person name="Briner A.E."/>
            <person name="Felis G.E."/>
            <person name="de Vos W.M."/>
            <person name="Barrangou R."/>
            <person name="Klaenhammer T.R."/>
            <person name="Caufield P.W."/>
            <person name="Cui Y."/>
            <person name="Zhang H."/>
            <person name="O'Toole P.W."/>
        </authorList>
    </citation>
    <scope>NUCLEOTIDE SEQUENCE [LARGE SCALE GENOMIC DNA]</scope>
    <source>
        <strain evidence="7 8">ATCC 27304</strain>
    </source>
</reference>
<dbReference type="PATRIC" id="fig|1618.3.peg.2310"/>
<dbReference type="RefSeq" id="WP_056991120.1">
    <property type="nucleotide sequence ID" value="NZ_JBDNJW010000045.1"/>
</dbReference>
<feature type="binding site" evidence="4">
    <location>
        <position position="336"/>
    </location>
    <ligand>
        <name>S-adenosyl-L-methionine</name>
        <dbReference type="ChEBI" id="CHEBI:59789"/>
    </ligand>
</feature>
<dbReference type="InterPro" id="IPR002792">
    <property type="entry name" value="TRAM_dom"/>
</dbReference>
<dbReference type="InterPro" id="IPR029063">
    <property type="entry name" value="SAM-dependent_MTases_sf"/>
</dbReference>
<dbReference type="EMBL" id="JQAR01000008">
    <property type="protein sequence ID" value="KRN30209.1"/>
    <property type="molecule type" value="Genomic_DNA"/>
</dbReference>
<feature type="active site" description="Nucleophile" evidence="4">
    <location>
        <position position="411"/>
    </location>
</feature>
<dbReference type="PROSITE" id="PS01231">
    <property type="entry name" value="TRMA_2"/>
    <property type="match status" value="1"/>
</dbReference>
<dbReference type="InterPro" id="IPR012340">
    <property type="entry name" value="NA-bd_OB-fold"/>
</dbReference>
<name>A0A0R2FNY1_9LACO</name>
<accession>A0A0R2FNY1</accession>
<dbReference type="Pfam" id="PF05958">
    <property type="entry name" value="tRNA_U5-meth_tr"/>
    <property type="match status" value="1"/>
</dbReference>
<feature type="active site" evidence="5">
    <location>
        <position position="411"/>
    </location>
</feature>
<feature type="binding site" evidence="4">
    <location>
        <position position="315"/>
    </location>
    <ligand>
        <name>S-adenosyl-L-methionine</name>
        <dbReference type="ChEBI" id="CHEBI:59789"/>
    </ligand>
</feature>
<dbReference type="CDD" id="cd02440">
    <property type="entry name" value="AdoMet_MTases"/>
    <property type="match status" value="1"/>
</dbReference>
<feature type="binding site" evidence="4">
    <location>
        <position position="286"/>
    </location>
    <ligand>
        <name>S-adenosyl-L-methionine</name>
        <dbReference type="ChEBI" id="CHEBI:59789"/>
    </ligand>
</feature>
<dbReference type="InterPro" id="IPR030390">
    <property type="entry name" value="MeTrfase_TrmA_AS"/>
</dbReference>
<dbReference type="InterPro" id="IPR030391">
    <property type="entry name" value="MeTrfase_TrmA_CS"/>
</dbReference>
<dbReference type="NCBIfam" id="TIGR00479">
    <property type="entry name" value="rumA"/>
    <property type="match status" value="1"/>
</dbReference>
<dbReference type="GO" id="GO:0070475">
    <property type="term" value="P:rRNA base methylation"/>
    <property type="evidence" value="ECO:0007669"/>
    <property type="project" value="TreeGrafter"/>
</dbReference>
<organism evidence="7 8">
    <name type="scientific">Liquorilactobacillus mali</name>
    <dbReference type="NCBI Taxonomy" id="1618"/>
    <lineage>
        <taxon>Bacteria</taxon>
        <taxon>Bacillati</taxon>
        <taxon>Bacillota</taxon>
        <taxon>Bacilli</taxon>
        <taxon>Lactobacillales</taxon>
        <taxon>Lactobacillaceae</taxon>
        <taxon>Liquorilactobacillus</taxon>
    </lineage>
</organism>
<feature type="domain" description="TRAM" evidence="6">
    <location>
        <begin position="5"/>
        <end position="63"/>
    </location>
</feature>
<keyword evidence="3 4" id="KW-0949">S-adenosyl-L-methionine</keyword>
<dbReference type="AlphaFoldDB" id="A0A0R2FNY1"/>
<keyword evidence="1 4" id="KW-0489">Methyltransferase</keyword>
<dbReference type="SUPFAM" id="SSF53335">
    <property type="entry name" value="S-adenosyl-L-methionine-dependent methyltransferases"/>
    <property type="match status" value="1"/>
</dbReference>
<dbReference type="PANTHER" id="PTHR11061">
    <property type="entry name" value="RNA M5U METHYLTRANSFERASE"/>
    <property type="match status" value="1"/>
</dbReference>
<comment type="similarity">
    <text evidence="4">Belongs to the class I-like SAM-binding methyltransferase superfamily. RNA M5U methyltransferase family.</text>
</comment>
<dbReference type="OrthoDB" id="9804590at2"/>